<protein>
    <submittedName>
        <fullName evidence="1">Uncharacterized protein</fullName>
    </submittedName>
</protein>
<comment type="caution">
    <text evidence="1">The sequence shown here is derived from an EMBL/GenBank/DDBJ whole genome shotgun (WGS) entry which is preliminary data.</text>
</comment>
<name>A0ACB9MF39_BAUVA</name>
<evidence type="ECO:0000313" key="2">
    <source>
        <dbReference type="Proteomes" id="UP000828941"/>
    </source>
</evidence>
<keyword evidence="2" id="KW-1185">Reference proteome</keyword>
<accession>A0ACB9MF39</accession>
<evidence type="ECO:0000313" key="1">
    <source>
        <dbReference type="EMBL" id="KAI4322596.1"/>
    </source>
</evidence>
<reference evidence="1 2" key="1">
    <citation type="journal article" date="2022" name="DNA Res.">
        <title>Chromosomal-level genome assembly of the orchid tree Bauhinia variegata (Leguminosae; Cercidoideae) supports the allotetraploid origin hypothesis of Bauhinia.</title>
        <authorList>
            <person name="Zhong Y."/>
            <person name="Chen Y."/>
            <person name="Zheng D."/>
            <person name="Pang J."/>
            <person name="Liu Y."/>
            <person name="Luo S."/>
            <person name="Meng S."/>
            <person name="Qian L."/>
            <person name="Wei D."/>
            <person name="Dai S."/>
            <person name="Zhou R."/>
        </authorList>
    </citation>
    <scope>NUCLEOTIDE SEQUENCE [LARGE SCALE GENOMIC DNA]</scope>
    <source>
        <strain evidence="1">BV-YZ2020</strain>
    </source>
</reference>
<proteinExistence type="predicted"/>
<sequence>MAQHEVDPKYFEERLRVGGAVLNNAPLLAGDERSDRLLYTTVASSQSGRREAYISYAYFSLGSTCWKRISFTLAALTQSNCSRTSRRVWDDEGVILLCALRRSRSSDIWRLCRVSVGLSLDYG</sequence>
<dbReference type="EMBL" id="CM039434">
    <property type="protein sequence ID" value="KAI4322596.1"/>
    <property type="molecule type" value="Genomic_DNA"/>
</dbReference>
<dbReference type="Proteomes" id="UP000828941">
    <property type="component" value="Chromosome 9"/>
</dbReference>
<organism evidence="1 2">
    <name type="scientific">Bauhinia variegata</name>
    <name type="common">Purple orchid tree</name>
    <name type="synonym">Phanera variegata</name>
    <dbReference type="NCBI Taxonomy" id="167791"/>
    <lineage>
        <taxon>Eukaryota</taxon>
        <taxon>Viridiplantae</taxon>
        <taxon>Streptophyta</taxon>
        <taxon>Embryophyta</taxon>
        <taxon>Tracheophyta</taxon>
        <taxon>Spermatophyta</taxon>
        <taxon>Magnoliopsida</taxon>
        <taxon>eudicotyledons</taxon>
        <taxon>Gunneridae</taxon>
        <taxon>Pentapetalae</taxon>
        <taxon>rosids</taxon>
        <taxon>fabids</taxon>
        <taxon>Fabales</taxon>
        <taxon>Fabaceae</taxon>
        <taxon>Cercidoideae</taxon>
        <taxon>Cercideae</taxon>
        <taxon>Bauhiniinae</taxon>
        <taxon>Bauhinia</taxon>
    </lineage>
</organism>
<gene>
    <name evidence="1" type="ORF">L6164_022273</name>
</gene>